<evidence type="ECO:0008006" key="3">
    <source>
        <dbReference type="Google" id="ProtNLM"/>
    </source>
</evidence>
<dbReference type="EMBL" id="CAGKOT010000028">
    <property type="protein sequence ID" value="CAB5370651.1"/>
    <property type="molecule type" value="Genomic_DNA"/>
</dbReference>
<protein>
    <recommendedName>
        <fullName evidence="3">Transposase</fullName>
    </recommendedName>
</protein>
<dbReference type="Pfam" id="PF13384">
    <property type="entry name" value="HTH_23"/>
    <property type="match status" value="1"/>
</dbReference>
<sequence>MQPAVLSLHIRWQIVEKTLEGLTTRQIAKHLGISKTSVGRVCQYYRKFGHVEIISLGRPRIFNSNDLKYLEVLLKERVDWYLYELQSEMELWMGKSLSISTLWRALHRLGYTHKKVYKFYTFISEYFFQ</sequence>
<accession>A0A915ZBS2</accession>
<evidence type="ECO:0000313" key="1">
    <source>
        <dbReference type="EMBL" id="CAB5370651.1"/>
    </source>
</evidence>
<dbReference type="AlphaFoldDB" id="A0A915ZBS2"/>
<dbReference type="OrthoDB" id="2436057at2759"/>
<reference evidence="1" key="1">
    <citation type="submission" date="2020-05" db="EMBL/GenBank/DDBJ databases">
        <authorList>
            <person name="Rincon C."/>
            <person name="Sanders R I."/>
            <person name="Robbins C."/>
            <person name="Chaturvedi A."/>
        </authorList>
    </citation>
    <scope>NUCLEOTIDE SEQUENCE</scope>
    <source>
        <strain evidence="1">CHB12</strain>
    </source>
</reference>
<comment type="caution">
    <text evidence="1">The sequence shown here is derived from an EMBL/GenBank/DDBJ whole genome shotgun (WGS) entry which is preliminary data.</text>
</comment>
<name>A0A915ZBS2_9GLOM</name>
<gene>
    <name evidence="1" type="ORF">CHRIB12_LOCUS12723</name>
</gene>
<proteinExistence type="predicted"/>
<dbReference type="Proteomes" id="UP000684084">
    <property type="component" value="Unassembled WGS sequence"/>
</dbReference>
<evidence type="ECO:0000313" key="2">
    <source>
        <dbReference type="Proteomes" id="UP000684084"/>
    </source>
</evidence>
<organism evidence="1 2">
    <name type="scientific">Rhizophagus irregularis</name>
    <dbReference type="NCBI Taxonomy" id="588596"/>
    <lineage>
        <taxon>Eukaryota</taxon>
        <taxon>Fungi</taxon>
        <taxon>Fungi incertae sedis</taxon>
        <taxon>Mucoromycota</taxon>
        <taxon>Glomeromycotina</taxon>
        <taxon>Glomeromycetes</taxon>
        <taxon>Glomerales</taxon>
        <taxon>Glomeraceae</taxon>
        <taxon>Rhizophagus</taxon>
    </lineage>
</organism>